<feature type="region of interest" description="Disordered" evidence="1">
    <location>
        <begin position="197"/>
        <end position="234"/>
    </location>
</feature>
<name>A0A267DE70_9PLAT</name>
<gene>
    <name evidence="4" type="ORF">BOX15_Mlig025799g3</name>
    <name evidence="3" type="ORF">BOX15_Mlig025799g4</name>
</gene>
<keyword evidence="2" id="KW-1133">Transmembrane helix</keyword>
<dbReference type="Proteomes" id="UP000215902">
    <property type="component" value="Unassembled WGS sequence"/>
</dbReference>
<dbReference type="EMBL" id="NIVC01004667">
    <property type="protein sequence ID" value="PAA46872.1"/>
    <property type="molecule type" value="Genomic_DNA"/>
</dbReference>
<feature type="transmembrane region" description="Helical" evidence="2">
    <location>
        <begin position="56"/>
        <end position="79"/>
    </location>
</feature>
<accession>A0A267DE70</accession>
<dbReference type="AlphaFoldDB" id="A0A267DE70"/>
<keyword evidence="5" id="KW-1185">Reference proteome</keyword>
<evidence type="ECO:0000256" key="2">
    <source>
        <dbReference type="SAM" id="Phobius"/>
    </source>
</evidence>
<evidence type="ECO:0000256" key="1">
    <source>
        <dbReference type="SAM" id="MobiDB-lite"/>
    </source>
</evidence>
<evidence type="ECO:0000313" key="4">
    <source>
        <dbReference type="EMBL" id="PAA87257.1"/>
    </source>
</evidence>
<feature type="compositionally biased region" description="Basic and acidic residues" evidence="1">
    <location>
        <begin position="140"/>
        <end position="152"/>
    </location>
</feature>
<dbReference type="EMBL" id="NIVC01000240">
    <property type="protein sequence ID" value="PAA87257.1"/>
    <property type="molecule type" value="Genomic_DNA"/>
</dbReference>
<proteinExistence type="predicted"/>
<keyword evidence="2" id="KW-0812">Transmembrane</keyword>
<feature type="region of interest" description="Disordered" evidence="1">
    <location>
        <begin position="1"/>
        <end position="23"/>
    </location>
</feature>
<reference evidence="3 5" key="1">
    <citation type="submission" date="2017-06" db="EMBL/GenBank/DDBJ databases">
        <title>A platform for efficient transgenesis in Macrostomum lignano, a flatworm model organism for stem cell research.</title>
        <authorList>
            <person name="Berezikov E."/>
        </authorList>
    </citation>
    <scope>NUCLEOTIDE SEQUENCE [LARGE SCALE GENOMIC DNA]</scope>
    <source>
        <strain evidence="3">DV1</strain>
        <tissue evidence="3">Whole organism</tissue>
    </source>
</reference>
<organism evidence="3 5">
    <name type="scientific">Macrostomum lignano</name>
    <dbReference type="NCBI Taxonomy" id="282301"/>
    <lineage>
        <taxon>Eukaryota</taxon>
        <taxon>Metazoa</taxon>
        <taxon>Spiralia</taxon>
        <taxon>Lophotrochozoa</taxon>
        <taxon>Platyhelminthes</taxon>
        <taxon>Rhabditophora</taxon>
        <taxon>Macrostomorpha</taxon>
        <taxon>Macrostomida</taxon>
        <taxon>Macrostomidae</taxon>
        <taxon>Macrostomum</taxon>
    </lineage>
</organism>
<feature type="compositionally biased region" description="Basic and acidic residues" evidence="1">
    <location>
        <begin position="165"/>
        <end position="179"/>
    </location>
</feature>
<evidence type="ECO:0000313" key="3">
    <source>
        <dbReference type="EMBL" id="PAA46872.1"/>
    </source>
</evidence>
<keyword evidence="2" id="KW-0472">Membrane</keyword>
<feature type="region of interest" description="Disordered" evidence="1">
    <location>
        <begin position="129"/>
        <end position="180"/>
    </location>
</feature>
<comment type="caution">
    <text evidence="3">The sequence shown here is derived from an EMBL/GenBank/DDBJ whole genome shotgun (WGS) entry which is preliminary data.</text>
</comment>
<evidence type="ECO:0000313" key="5">
    <source>
        <dbReference type="Proteomes" id="UP000215902"/>
    </source>
</evidence>
<sequence length="271" mass="30610">MAAVAAAATAAADSSDESPSNYSSNIVKQLPYNRLPDGTVLTLDKKRASLGDEDTALVAAVFAVLLVVLILIYFALFLYQRIRYPLNTPQEELEYGGMETRYKPPESVNQVITKDELLGKSSLMDATNEKTETGQIYQKAELDRAEPRREVPSDAPSDASEETSESVRARPEFSTREDVNEVEDVPEIFRKISMPSSDRGRVRLSTDAPRAAFDDPNSKGLHRPRRQDDKKRTQYLTEYAEAYRLSIRREGRVTGQQKMAPLTDYNKYFWK</sequence>
<protein>
    <submittedName>
        <fullName evidence="3">Uncharacterized protein</fullName>
    </submittedName>
</protein>